<dbReference type="AlphaFoldDB" id="A0A8H7QMA9"/>
<keyword evidence="2" id="KW-0472">Membrane</keyword>
<protein>
    <recommendedName>
        <fullName evidence="3">BZIP domain-containing protein</fullName>
    </recommendedName>
</protein>
<dbReference type="PROSITE" id="PS50217">
    <property type="entry name" value="BZIP"/>
    <property type="match status" value="1"/>
</dbReference>
<dbReference type="PANTHER" id="PTHR10151">
    <property type="entry name" value="ECTONUCLEOTIDE PYROPHOSPHATASE/PHOSPHODIESTERASE"/>
    <property type="match status" value="1"/>
</dbReference>
<evidence type="ECO:0000256" key="2">
    <source>
        <dbReference type="SAM" id="Phobius"/>
    </source>
</evidence>
<keyword evidence="2" id="KW-1133">Transmembrane helix</keyword>
<evidence type="ECO:0000256" key="1">
    <source>
        <dbReference type="SAM" id="MobiDB-lite"/>
    </source>
</evidence>
<feature type="transmembrane region" description="Helical" evidence="2">
    <location>
        <begin position="37"/>
        <end position="58"/>
    </location>
</feature>
<dbReference type="GO" id="GO:0009141">
    <property type="term" value="P:nucleoside triphosphate metabolic process"/>
    <property type="evidence" value="ECO:0007669"/>
    <property type="project" value="TreeGrafter"/>
</dbReference>
<dbReference type="PROSITE" id="PS00036">
    <property type="entry name" value="BZIP_BASIC"/>
    <property type="match status" value="1"/>
</dbReference>
<dbReference type="Gene3D" id="3.30.1360.180">
    <property type="match status" value="1"/>
</dbReference>
<keyword evidence="2" id="KW-0812">Transmembrane</keyword>
<dbReference type="SUPFAM" id="SSF57959">
    <property type="entry name" value="Leucine zipper domain"/>
    <property type="match status" value="1"/>
</dbReference>
<feature type="domain" description="BZIP" evidence="3">
    <location>
        <begin position="542"/>
        <end position="605"/>
    </location>
</feature>
<dbReference type="GO" id="GO:0047429">
    <property type="term" value="F:nucleoside triphosphate diphosphatase activity"/>
    <property type="evidence" value="ECO:0007669"/>
    <property type="project" value="TreeGrafter"/>
</dbReference>
<feature type="compositionally biased region" description="Basic and acidic residues" evidence="1">
    <location>
        <begin position="540"/>
        <end position="549"/>
    </location>
</feature>
<sequence>MDSNESNRTLPTTNHTRYQSIGPIETEEESTPVQHKIGAIALIVMASLLFSGVVIYNLTTTDDQPTFNNGTHTFAPTVIFISLDGTVNQDLEFHITPVLSEMADNGVKADYMTPSFPPITFPNHWSLVTGLYPEAHGIVGNYFYDANLNDSFYYKSPDKSWNSKWWGGEPIWITAVRQNKKSGVIMWPGCSTEFNGLRPSYSVAYSDYVTFDDKVDQVFDWFDLPLGDRPQFIGLYVPEVDQSGHAYGPFANETLTALHLADQSIGRLLEGLEERNLTDIVNVIVVSDHGMSTTDRSRLIYYDDVLTKEELGLIWTIEAYPTLGIRPRLDLDQDEAVETLYQAFRRLYDSLEIPHFKVYKKQDFPDRFQFRDNVRIPPLLVLPDAGWNFVTHKDYHGGAPYQPRGVHGYDNLSPESRAIFVAQGPNFPKGKSVAPFWNIEFILKHVSSSPPPSFTCNNRDNIIIRHVSSSPPPTTFTLSNKSRNCYQPRRYNPYIMSQSISHSGKSSTMMMGSPPKSPLDENSKHYSPSTTPSYHCNEYNSRDQLQERRQRNKAASAKYRQKKNMQQHEMSKMIYQISDRNATLERQLLEARQENQQLRATADKLRGKMVATKLLRQWMQKNPQQIDVNNVQIEVDDELLMDENIYDL</sequence>
<dbReference type="GO" id="GO:0003700">
    <property type="term" value="F:DNA-binding transcription factor activity"/>
    <property type="evidence" value="ECO:0007669"/>
    <property type="project" value="InterPro"/>
</dbReference>
<feature type="region of interest" description="Disordered" evidence="1">
    <location>
        <begin position="1"/>
        <end position="29"/>
    </location>
</feature>
<reference evidence="4" key="1">
    <citation type="submission" date="2020-12" db="EMBL/GenBank/DDBJ databases">
        <title>Metabolic potential, ecology and presence of endohyphal bacteria is reflected in genomic diversity of Mucoromycotina.</title>
        <authorList>
            <person name="Muszewska A."/>
            <person name="Okrasinska A."/>
            <person name="Steczkiewicz K."/>
            <person name="Drgas O."/>
            <person name="Orlowska M."/>
            <person name="Perlinska-Lenart U."/>
            <person name="Aleksandrzak-Piekarczyk T."/>
            <person name="Szatraj K."/>
            <person name="Zielenkiewicz U."/>
            <person name="Pilsyk S."/>
            <person name="Malc E."/>
            <person name="Mieczkowski P."/>
            <person name="Kruszewska J.S."/>
            <person name="Biernat P."/>
            <person name="Pawlowska J."/>
        </authorList>
    </citation>
    <scope>NUCLEOTIDE SEQUENCE</scope>
    <source>
        <strain evidence="4">CBS 226.32</strain>
    </source>
</reference>
<dbReference type="PANTHER" id="PTHR10151:SF120">
    <property type="entry name" value="BIS(5'-ADENOSYL)-TRIPHOSPHATASE"/>
    <property type="match status" value="1"/>
</dbReference>
<evidence type="ECO:0000313" key="5">
    <source>
        <dbReference type="Proteomes" id="UP000650833"/>
    </source>
</evidence>
<feature type="compositionally biased region" description="Polar residues" evidence="1">
    <location>
        <begin position="1"/>
        <end position="19"/>
    </location>
</feature>
<dbReference type="SUPFAM" id="SSF53649">
    <property type="entry name" value="Alkaline phosphatase-like"/>
    <property type="match status" value="1"/>
</dbReference>
<dbReference type="Gene3D" id="3.40.720.10">
    <property type="entry name" value="Alkaline Phosphatase, subunit A"/>
    <property type="match status" value="1"/>
</dbReference>
<dbReference type="Gene3D" id="1.20.5.170">
    <property type="match status" value="1"/>
</dbReference>
<evidence type="ECO:0000259" key="3">
    <source>
        <dbReference type="PROSITE" id="PS50217"/>
    </source>
</evidence>
<feature type="compositionally biased region" description="Polar residues" evidence="1">
    <location>
        <begin position="525"/>
        <end position="539"/>
    </location>
</feature>
<dbReference type="CDD" id="cd14705">
    <property type="entry name" value="bZIP_Zip1"/>
    <property type="match status" value="1"/>
</dbReference>
<dbReference type="Pfam" id="PF01663">
    <property type="entry name" value="Phosphodiest"/>
    <property type="match status" value="1"/>
</dbReference>
<keyword evidence="5" id="KW-1185">Reference proteome</keyword>
<dbReference type="InterPro" id="IPR017850">
    <property type="entry name" value="Alkaline_phosphatase_core_sf"/>
</dbReference>
<dbReference type="EMBL" id="JAEPRC010000605">
    <property type="protein sequence ID" value="KAG2194161.1"/>
    <property type="molecule type" value="Genomic_DNA"/>
</dbReference>
<feature type="region of interest" description="Disordered" evidence="1">
    <location>
        <begin position="500"/>
        <end position="567"/>
    </location>
</feature>
<organism evidence="4 5">
    <name type="scientific">Mucor plumbeus</name>
    <dbReference type="NCBI Taxonomy" id="97098"/>
    <lineage>
        <taxon>Eukaryota</taxon>
        <taxon>Fungi</taxon>
        <taxon>Fungi incertae sedis</taxon>
        <taxon>Mucoromycota</taxon>
        <taxon>Mucoromycotina</taxon>
        <taxon>Mucoromycetes</taxon>
        <taxon>Mucorales</taxon>
        <taxon>Mucorineae</taxon>
        <taxon>Mucoraceae</taxon>
        <taxon>Mucor</taxon>
    </lineage>
</organism>
<dbReference type="InterPro" id="IPR046347">
    <property type="entry name" value="bZIP_sf"/>
</dbReference>
<feature type="compositionally biased region" description="Polar residues" evidence="1">
    <location>
        <begin position="500"/>
        <end position="510"/>
    </location>
</feature>
<dbReference type="InterPro" id="IPR004827">
    <property type="entry name" value="bZIP"/>
</dbReference>
<gene>
    <name evidence="4" type="ORF">INT46_005945</name>
</gene>
<name>A0A8H7QMA9_9FUNG</name>
<comment type="caution">
    <text evidence="4">The sequence shown here is derived from an EMBL/GenBank/DDBJ whole genome shotgun (WGS) entry which is preliminary data.</text>
</comment>
<dbReference type="GO" id="GO:0017111">
    <property type="term" value="F:ribonucleoside triphosphate phosphatase activity"/>
    <property type="evidence" value="ECO:0007669"/>
    <property type="project" value="TreeGrafter"/>
</dbReference>
<evidence type="ECO:0000313" key="4">
    <source>
        <dbReference type="EMBL" id="KAG2194161.1"/>
    </source>
</evidence>
<dbReference type="InterPro" id="IPR002591">
    <property type="entry name" value="Phosphodiest/P_Trfase"/>
</dbReference>
<dbReference type="CDD" id="cd16018">
    <property type="entry name" value="Enpp"/>
    <property type="match status" value="1"/>
</dbReference>
<dbReference type="OrthoDB" id="415411at2759"/>
<dbReference type="Proteomes" id="UP000650833">
    <property type="component" value="Unassembled WGS sequence"/>
</dbReference>
<accession>A0A8H7QMA9</accession>
<proteinExistence type="predicted"/>